<name>A0A0D9X8N8_9ORYZ</name>
<dbReference type="PANTHER" id="PTHR31900">
    <property type="entry name" value="F-BOX/RNI SUPERFAMILY PROTEIN-RELATED"/>
    <property type="match status" value="1"/>
</dbReference>
<dbReference type="Gramene" id="LPERR08G14360.1">
    <property type="protein sequence ID" value="LPERR08G14360.1"/>
    <property type="gene ID" value="LPERR08G14360"/>
</dbReference>
<evidence type="ECO:0000313" key="2">
    <source>
        <dbReference type="EnsemblPlants" id="LPERR08G14360.1"/>
    </source>
</evidence>
<reference evidence="2" key="3">
    <citation type="submission" date="2015-04" db="UniProtKB">
        <authorList>
            <consortium name="EnsemblPlants"/>
        </authorList>
    </citation>
    <scope>IDENTIFICATION</scope>
</reference>
<dbReference type="EnsemblPlants" id="LPERR08G14360.1">
    <property type="protein sequence ID" value="LPERR08G14360.1"/>
    <property type="gene ID" value="LPERR08G14360"/>
</dbReference>
<dbReference type="HOGENOM" id="CLU_010721_12_0_1"/>
<accession>A0A0D9X8N8</accession>
<dbReference type="SUPFAM" id="SSF81383">
    <property type="entry name" value="F-box domain"/>
    <property type="match status" value="1"/>
</dbReference>
<evidence type="ECO:0000259" key="1">
    <source>
        <dbReference type="PROSITE" id="PS50181"/>
    </source>
</evidence>
<dbReference type="InterPro" id="IPR036047">
    <property type="entry name" value="F-box-like_dom_sf"/>
</dbReference>
<dbReference type="Gene3D" id="1.20.1280.50">
    <property type="match status" value="1"/>
</dbReference>
<dbReference type="Proteomes" id="UP000032180">
    <property type="component" value="Chromosome 8"/>
</dbReference>
<feature type="domain" description="F-box" evidence="1">
    <location>
        <begin position="16"/>
        <end position="66"/>
    </location>
</feature>
<dbReference type="AlphaFoldDB" id="A0A0D9X8N8"/>
<evidence type="ECO:0000313" key="3">
    <source>
        <dbReference type="Proteomes" id="UP000032180"/>
    </source>
</evidence>
<dbReference type="InterPro" id="IPR032675">
    <property type="entry name" value="LRR_dom_sf"/>
</dbReference>
<reference evidence="3" key="2">
    <citation type="submission" date="2013-12" db="EMBL/GenBank/DDBJ databases">
        <authorList>
            <person name="Yu Y."/>
            <person name="Lee S."/>
            <person name="de Baynast K."/>
            <person name="Wissotski M."/>
            <person name="Liu L."/>
            <person name="Talag J."/>
            <person name="Goicoechea J."/>
            <person name="Angelova A."/>
            <person name="Jetty R."/>
            <person name="Kudrna D."/>
            <person name="Golser W."/>
            <person name="Rivera L."/>
            <person name="Zhang J."/>
            <person name="Wing R."/>
        </authorList>
    </citation>
    <scope>NUCLEOTIDE SEQUENCE</scope>
</reference>
<dbReference type="InterPro" id="IPR001810">
    <property type="entry name" value="F-box_dom"/>
</dbReference>
<protein>
    <recommendedName>
        <fullName evidence="1">F-box domain-containing protein</fullName>
    </recommendedName>
</protein>
<dbReference type="PANTHER" id="PTHR31900:SF27">
    <property type="entry name" value="FBD DOMAIN-CONTAINING PROTEIN"/>
    <property type="match status" value="1"/>
</dbReference>
<keyword evidence="3" id="KW-1185">Reference proteome</keyword>
<dbReference type="SUPFAM" id="SSF52047">
    <property type="entry name" value="RNI-like"/>
    <property type="match status" value="1"/>
</dbReference>
<dbReference type="STRING" id="77586.A0A0D9X8N8"/>
<dbReference type="Pfam" id="PF00646">
    <property type="entry name" value="F-box"/>
    <property type="match status" value="1"/>
</dbReference>
<dbReference type="InterPro" id="IPR055411">
    <property type="entry name" value="LRR_FXL15/At3g58940/PEG3-like"/>
</dbReference>
<organism evidence="2 3">
    <name type="scientific">Leersia perrieri</name>
    <dbReference type="NCBI Taxonomy" id="77586"/>
    <lineage>
        <taxon>Eukaryota</taxon>
        <taxon>Viridiplantae</taxon>
        <taxon>Streptophyta</taxon>
        <taxon>Embryophyta</taxon>
        <taxon>Tracheophyta</taxon>
        <taxon>Spermatophyta</taxon>
        <taxon>Magnoliopsida</taxon>
        <taxon>Liliopsida</taxon>
        <taxon>Poales</taxon>
        <taxon>Poaceae</taxon>
        <taxon>BOP clade</taxon>
        <taxon>Oryzoideae</taxon>
        <taxon>Oryzeae</taxon>
        <taxon>Oryzinae</taxon>
        <taxon>Leersia</taxon>
    </lineage>
</organism>
<dbReference type="Pfam" id="PF24758">
    <property type="entry name" value="LRR_At5g56370"/>
    <property type="match status" value="2"/>
</dbReference>
<sequence>MQCVEAKRRRLPAAEPDYLAALPPEIVDDIISRLDIRDVVRTSALSHAWRRRWHSVRGLNLRFKSTAPAAAIASVLKRSAAPIRKLRVRIRRRWIRGAVRWLRLLPRKRVRSLDIDFKVKFGVDEKPSLEPTIFSCVDLTSLSLTSCAVPRPPPSFAGFPRLTKLFLSDITLPRRGGRQLEAMIAASPLLVDLSLSYVRIPLWKKRWFVRGPNLQFLRICTYDDNGCMIGELPQLEEAVIESIPGIRTEDLCKILEGVTHATTLEFDTHLDWFENPPEGFSVKFLNLRSLHLYASLDEMPSTSLVFSILRYAPNLEELEVEVDRDSDRQDLIDTGIVEGFANAQTSDGILPKLRDVLLHGIYCSSNEMWFIKFVLSKARSLELFCVNACPHGIMSYAEACIEMAKYKRASPLARLRPITEGQTPAFTGGGAGLPRRPPAGDRRRHHRLDIRDVIRTSALSHAWRRRWHSIRGLDLDFQSPIPPAAISSVLKRSAAPIRSLRLRIPSRSFRRAVGWLRLLPRERVQSLDLHFAVKFPHDKPNLDASIFSCKELTTLCLYSCIFPPPPQPPSFVGFPKLTKLSLMEIELPPRGERRL</sequence>
<dbReference type="PROSITE" id="PS50181">
    <property type="entry name" value="FBOX"/>
    <property type="match status" value="1"/>
</dbReference>
<dbReference type="InterPro" id="IPR050232">
    <property type="entry name" value="FBL13/AtMIF1-like"/>
</dbReference>
<proteinExistence type="predicted"/>
<reference evidence="2 3" key="1">
    <citation type="submission" date="2012-08" db="EMBL/GenBank/DDBJ databases">
        <title>Oryza genome evolution.</title>
        <authorList>
            <person name="Wing R.A."/>
        </authorList>
    </citation>
    <scope>NUCLEOTIDE SEQUENCE</scope>
</reference>
<dbReference type="eggNOG" id="ENOG502RRRA">
    <property type="taxonomic scope" value="Eukaryota"/>
</dbReference>
<dbReference type="Gene3D" id="3.80.10.10">
    <property type="entry name" value="Ribonuclease Inhibitor"/>
    <property type="match status" value="1"/>
</dbReference>